<evidence type="ECO:0000256" key="2">
    <source>
        <dbReference type="ARBA" id="ARBA00004370"/>
    </source>
</evidence>
<feature type="modified residue" description="4-aspartylphosphate" evidence="9">
    <location>
        <position position="768"/>
    </location>
</feature>
<keyword evidence="6" id="KW-0418">Kinase</keyword>
<dbReference type="InterPro" id="IPR014302">
    <property type="entry name" value="Sig_transdc_His_kinase_TorS"/>
</dbReference>
<feature type="transmembrane region" description="Helical" evidence="11">
    <location>
        <begin position="347"/>
        <end position="367"/>
    </location>
</feature>
<dbReference type="Pfam" id="PF21689">
    <property type="entry name" value="TorS_sensor_domain"/>
    <property type="match status" value="1"/>
</dbReference>
<dbReference type="Pfam" id="PF00072">
    <property type="entry name" value="Response_reg"/>
    <property type="match status" value="1"/>
</dbReference>
<proteinExistence type="predicted"/>
<dbReference type="InterPro" id="IPR003661">
    <property type="entry name" value="HisK_dim/P_dom"/>
</dbReference>
<keyword evidence="4 9" id="KW-0597">Phosphoprotein</keyword>
<organism evidence="16 17">
    <name type="scientific">Pseudaminobacter soli</name>
    <name type="common">ex Zhang et al. 2022</name>
    <dbReference type="NCBI Taxonomy" id="2831468"/>
    <lineage>
        <taxon>Bacteria</taxon>
        <taxon>Pseudomonadati</taxon>
        <taxon>Pseudomonadota</taxon>
        <taxon>Alphaproteobacteria</taxon>
        <taxon>Hyphomicrobiales</taxon>
        <taxon>Phyllobacteriaceae</taxon>
        <taxon>Pseudaminobacter</taxon>
    </lineage>
</organism>
<dbReference type="InterPro" id="IPR008207">
    <property type="entry name" value="Sig_transdc_His_kin_Hpt_dom"/>
</dbReference>
<dbReference type="CDD" id="cd00082">
    <property type="entry name" value="HisKA"/>
    <property type="match status" value="1"/>
</dbReference>
<evidence type="ECO:0000256" key="11">
    <source>
        <dbReference type="SAM" id="Phobius"/>
    </source>
</evidence>
<evidence type="ECO:0000259" key="15">
    <source>
        <dbReference type="PROSITE" id="PS50894"/>
    </source>
</evidence>
<evidence type="ECO:0000259" key="12">
    <source>
        <dbReference type="PROSITE" id="PS50109"/>
    </source>
</evidence>
<dbReference type="PROSITE" id="PS50109">
    <property type="entry name" value="HIS_KIN"/>
    <property type="match status" value="1"/>
</dbReference>
<keyword evidence="11" id="KW-0472">Membrane</keyword>
<dbReference type="SMART" id="SM00304">
    <property type="entry name" value="HAMP"/>
    <property type="match status" value="1"/>
</dbReference>
<dbReference type="Proteomes" id="UP000680348">
    <property type="component" value="Unassembled WGS sequence"/>
</dbReference>
<dbReference type="InterPro" id="IPR001789">
    <property type="entry name" value="Sig_transdc_resp-reg_receiver"/>
</dbReference>
<dbReference type="PRINTS" id="PR00344">
    <property type="entry name" value="BCTRLSENSOR"/>
</dbReference>
<dbReference type="InterPro" id="IPR011006">
    <property type="entry name" value="CheY-like_superfamily"/>
</dbReference>
<evidence type="ECO:0000259" key="14">
    <source>
        <dbReference type="PROSITE" id="PS50885"/>
    </source>
</evidence>
<protein>
    <recommendedName>
        <fullName evidence="3">histidine kinase</fullName>
        <ecNumber evidence="3">2.7.13.3</ecNumber>
    </recommendedName>
</protein>
<gene>
    <name evidence="16" type="ORF">KEU06_23150</name>
</gene>
<dbReference type="AlphaFoldDB" id="A0A942E0D2"/>
<keyword evidence="11" id="KW-1133">Transmembrane helix</keyword>
<dbReference type="Gene3D" id="1.20.58.920">
    <property type="match status" value="1"/>
</dbReference>
<dbReference type="Pfam" id="PF01627">
    <property type="entry name" value="Hpt"/>
    <property type="match status" value="1"/>
</dbReference>
<dbReference type="GO" id="GO:0000155">
    <property type="term" value="F:phosphorelay sensor kinase activity"/>
    <property type="evidence" value="ECO:0007669"/>
    <property type="project" value="InterPro"/>
</dbReference>
<dbReference type="SUPFAM" id="SSF47226">
    <property type="entry name" value="Histidine-containing phosphotransfer domain, HPT domain"/>
    <property type="match status" value="1"/>
</dbReference>
<dbReference type="SUPFAM" id="SSF55874">
    <property type="entry name" value="ATPase domain of HSP90 chaperone/DNA topoisomerase II/histidine kinase"/>
    <property type="match status" value="1"/>
</dbReference>
<evidence type="ECO:0000256" key="8">
    <source>
        <dbReference type="PROSITE-ProRule" id="PRU00110"/>
    </source>
</evidence>
<keyword evidence="17" id="KW-1185">Reference proteome</keyword>
<dbReference type="InterPro" id="IPR036097">
    <property type="entry name" value="HisK_dim/P_sf"/>
</dbReference>
<dbReference type="PROSITE" id="PS50885">
    <property type="entry name" value="HAMP"/>
    <property type="match status" value="1"/>
</dbReference>
<dbReference type="PANTHER" id="PTHR45339">
    <property type="entry name" value="HYBRID SIGNAL TRANSDUCTION HISTIDINE KINASE J"/>
    <property type="match status" value="1"/>
</dbReference>
<dbReference type="PIRSF" id="PIRSF036437">
    <property type="entry name" value="HK_TorS"/>
    <property type="match status" value="1"/>
</dbReference>
<evidence type="ECO:0000256" key="5">
    <source>
        <dbReference type="ARBA" id="ARBA00022679"/>
    </source>
</evidence>
<dbReference type="CDD" id="cd16172">
    <property type="entry name" value="TorS_sensor_domain"/>
    <property type="match status" value="1"/>
</dbReference>
<dbReference type="RefSeq" id="WP_210320292.1">
    <property type="nucleotide sequence ID" value="NZ_JABVCF010000014.1"/>
</dbReference>
<dbReference type="SUPFAM" id="SSF47384">
    <property type="entry name" value="Homodimeric domain of signal transducing histidine kinase"/>
    <property type="match status" value="1"/>
</dbReference>
<dbReference type="InterPro" id="IPR004358">
    <property type="entry name" value="Sig_transdc_His_kin-like_C"/>
</dbReference>
<dbReference type="InterPro" id="IPR003660">
    <property type="entry name" value="HAMP_dom"/>
</dbReference>
<feature type="modified residue" description="Phosphohistidine" evidence="8">
    <location>
        <position position="897"/>
    </location>
</feature>
<comment type="subcellular location">
    <subcellularLocation>
        <location evidence="2">Membrane</location>
    </subcellularLocation>
</comment>
<evidence type="ECO:0000256" key="1">
    <source>
        <dbReference type="ARBA" id="ARBA00000085"/>
    </source>
</evidence>
<feature type="coiled-coil region" evidence="10">
    <location>
        <begin position="419"/>
        <end position="450"/>
    </location>
</feature>
<dbReference type="SMART" id="SM00448">
    <property type="entry name" value="REC"/>
    <property type="match status" value="1"/>
</dbReference>
<dbReference type="PROSITE" id="PS50110">
    <property type="entry name" value="RESPONSE_REGULATORY"/>
    <property type="match status" value="1"/>
</dbReference>
<comment type="caution">
    <text evidence="16">The sequence shown here is derived from an EMBL/GenBank/DDBJ whole genome shotgun (WGS) entry which is preliminary data.</text>
</comment>
<feature type="domain" description="Response regulatory" evidence="13">
    <location>
        <begin position="719"/>
        <end position="837"/>
    </location>
</feature>
<dbReference type="GO" id="GO:0005886">
    <property type="term" value="C:plasma membrane"/>
    <property type="evidence" value="ECO:0007669"/>
    <property type="project" value="UniProtKB-SubCell"/>
</dbReference>
<dbReference type="CDD" id="cd06225">
    <property type="entry name" value="HAMP"/>
    <property type="match status" value="1"/>
</dbReference>
<dbReference type="Pfam" id="PF00672">
    <property type="entry name" value="HAMP"/>
    <property type="match status" value="1"/>
</dbReference>
<dbReference type="CDD" id="cd16922">
    <property type="entry name" value="HATPase_EvgS-ArcB-TorS-like"/>
    <property type="match status" value="1"/>
</dbReference>
<evidence type="ECO:0000256" key="6">
    <source>
        <dbReference type="ARBA" id="ARBA00022777"/>
    </source>
</evidence>
<dbReference type="InterPro" id="IPR038188">
    <property type="entry name" value="TorS_sensor_sf"/>
</dbReference>
<reference evidence="16" key="1">
    <citation type="submission" date="2021-04" db="EMBL/GenBank/DDBJ databases">
        <title>Pseudaminobacter soli sp. nov., isolated from paddy soil contaminated by heavy metals.</title>
        <authorList>
            <person name="Zhang K."/>
        </authorList>
    </citation>
    <scope>NUCLEOTIDE SEQUENCE</scope>
    <source>
        <strain evidence="16">19-2017</strain>
    </source>
</reference>
<dbReference type="InterPro" id="IPR037952">
    <property type="entry name" value="Sensor_TorS"/>
</dbReference>
<evidence type="ECO:0000256" key="4">
    <source>
        <dbReference type="ARBA" id="ARBA00022553"/>
    </source>
</evidence>
<evidence type="ECO:0000256" key="3">
    <source>
        <dbReference type="ARBA" id="ARBA00012438"/>
    </source>
</evidence>
<dbReference type="Gene3D" id="1.10.287.130">
    <property type="match status" value="1"/>
</dbReference>
<dbReference type="SUPFAM" id="SSF52172">
    <property type="entry name" value="CheY-like"/>
    <property type="match status" value="1"/>
</dbReference>
<evidence type="ECO:0000256" key="7">
    <source>
        <dbReference type="ARBA" id="ARBA00023012"/>
    </source>
</evidence>
<dbReference type="PROSITE" id="PS50894">
    <property type="entry name" value="HPT"/>
    <property type="match status" value="1"/>
</dbReference>
<dbReference type="Gene3D" id="6.10.340.10">
    <property type="match status" value="1"/>
</dbReference>
<keyword evidence="5" id="KW-0808">Transferase</keyword>
<dbReference type="Gene3D" id="1.20.120.160">
    <property type="entry name" value="HPT domain"/>
    <property type="match status" value="1"/>
</dbReference>
<dbReference type="Pfam" id="PF02518">
    <property type="entry name" value="HATPase_c"/>
    <property type="match status" value="1"/>
</dbReference>
<name>A0A942E0D2_9HYPH</name>
<evidence type="ECO:0000313" key="17">
    <source>
        <dbReference type="Proteomes" id="UP000680348"/>
    </source>
</evidence>
<feature type="domain" description="HPt" evidence="15">
    <location>
        <begin position="858"/>
        <end position="958"/>
    </location>
</feature>
<evidence type="ECO:0000256" key="9">
    <source>
        <dbReference type="PROSITE-ProRule" id="PRU00169"/>
    </source>
</evidence>
<dbReference type="EC" id="2.7.13.3" evidence="3"/>
<evidence type="ECO:0000259" key="13">
    <source>
        <dbReference type="PROSITE" id="PS50110"/>
    </source>
</evidence>
<dbReference type="InterPro" id="IPR003594">
    <property type="entry name" value="HATPase_dom"/>
</dbReference>
<keyword evidence="7" id="KW-0902">Two-component regulatory system</keyword>
<comment type="catalytic activity">
    <reaction evidence="1">
        <text>ATP + protein L-histidine = ADP + protein N-phospho-L-histidine.</text>
        <dbReference type="EC" id="2.7.13.3"/>
    </reaction>
</comment>
<dbReference type="EMBL" id="JAGWCR010000014">
    <property type="protein sequence ID" value="MBS3651519.1"/>
    <property type="molecule type" value="Genomic_DNA"/>
</dbReference>
<dbReference type="FunFam" id="3.30.565.10:FF:000010">
    <property type="entry name" value="Sensor histidine kinase RcsC"/>
    <property type="match status" value="1"/>
</dbReference>
<dbReference type="InterPro" id="IPR036890">
    <property type="entry name" value="HATPase_C_sf"/>
</dbReference>
<evidence type="ECO:0000313" key="16">
    <source>
        <dbReference type="EMBL" id="MBS3651519.1"/>
    </source>
</evidence>
<sequence>MRKIFFKSSLGGRLLVAFLVIVAFPAGSGLLGWFQLRDAARNQTAVVTEAIPAIAEVRGVADETSRLVAVAPELASVSNEAARSERTAYLVAKVDALRERLRRYETGAQSDVAGALKAEQEVRAAIMRLDQLVRQRLHLIRRQEERLQQSIDATKELTDIADTLVANAQMGTSAMISNLYEMEESSESDVTDRLDALDWLIEVDLFQLGLMFELRAQASETGLLLNRVASVGTAEALASLREELERRAAIMARRLAGVKDPSRAQRALSLLRTVGLGPVPSPNSANLFAVTGSILTLTGQIEAAQSEVQRAAAKLDVEAAALADRIQASAVLAGETADAAIRATQRLYLSASLLALIVSLGVIWTYIRGNIVRRLDALSATMTRLAEGDLGAPVIPGGSDEIARMAASVEVFRRQAIANRELQSERERHLDELRAHRSELQRLVDERTEQLRGEVAAHDAARHRAEAADRAKSEFLAMMSHEIRTPMNGVLGMLRSLSRDNLTERQVTQLEAALSSGKGLMSILNSILDYSKLESGLAEQHVLRFRLGDVTHDIALLMAPVAEEKGLDLICQDLDPRLPVYEGDIGKIRQILFNLVSNAVKFTDVGRVTIRAEAEPAGEGWGQRFIVEDTGRGISAEALGRIFEPFEQESHSTARSHGGTGLGLTISRRLAKLIGGSLSVESTPGVGSVFTLSLRLPVASRDEEADQPSAPILPPTGASILVVEDHAVNQEVVLAYLESVGQRGTVAGTGGEALVLLNERDFDLVLMDVNLPGISGIEATRRIRAMEDARLSGLPIIGVSAHVQPEDISNCLQAGMNAVVPKPIEPERLAAELTRWIAASAGEEVPVDAVLQTLQDLGPERTLNLVRLMRSRLDSEGEAIAAAMAAGDMARLSRRAHQLKGAIGNFDFPDLVEHLGRICRSADSGDRDGVAREVAALPELILVAQRALDCAERQLVEDATR</sequence>
<dbReference type="InterPro" id="IPR005467">
    <property type="entry name" value="His_kinase_dom"/>
</dbReference>
<dbReference type="SMART" id="SM00387">
    <property type="entry name" value="HATPase_c"/>
    <property type="match status" value="1"/>
</dbReference>
<accession>A0A942E0D2</accession>
<feature type="domain" description="HAMP" evidence="14">
    <location>
        <begin position="369"/>
        <end position="421"/>
    </location>
</feature>
<dbReference type="SUPFAM" id="SSF158472">
    <property type="entry name" value="HAMP domain-like"/>
    <property type="match status" value="1"/>
</dbReference>
<keyword evidence="11" id="KW-0812">Transmembrane</keyword>
<dbReference type="Pfam" id="PF00512">
    <property type="entry name" value="HisKA"/>
    <property type="match status" value="1"/>
</dbReference>
<keyword evidence="10" id="KW-0175">Coiled coil</keyword>
<evidence type="ECO:0000256" key="10">
    <source>
        <dbReference type="SAM" id="Coils"/>
    </source>
</evidence>
<dbReference type="Gene3D" id="3.40.50.2300">
    <property type="match status" value="1"/>
</dbReference>
<dbReference type="SMART" id="SM00388">
    <property type="entry name" value="HisKA"/>
    <property type="match status" value="1"/>
</dbReference>
<dbReference type="InterPro" id="IPR036641">
    <property type="entry name" value="HPT_dom_sf"/>
</dbReference>
<dbReference type="GO" id="GO:0005524">
    <property type="term" value="F:ATP binding"/>
    <property type="evidence" value="ECO:0007669"/>
    <property type="project" value="UniProtKB-KW"/>
</dbReference>
<dbReference type="PANTHER" id="PTHR45339:SF3">
    <property type="entry name" value="HISTIDINE KINASE"/>
    <property type="match status" value="1"/>
</dbReference>
<dbReference type="Gene3D" id="3.30.565.10">
    <property type="entry name" value="Histidine kinase-like ATPase, C-terminal domain"/>
    <property type="match status" value="1"/>
</dbReference>
<feature type="domain" description="Histidine kinase" evidence="12">
    <location>
        <begin position="478"/>
        <end position="698"/>
    </location>
</feature>
<dbReference type="CDD" id="cd17546">
    <property type="entry name" value="REC_hyHK_CKI1_RcsC-like"/>
    <property type="match status" value="1"/>
</dbReference>